<evidence type="ECO:0000256" key="11">
    <source>
        <dbReference type="ARBA" id="ARBA00059993"/>
    </source>
</evidence>
<keyword evidence="18" id="KW-1185">Reference proteome</keyword>
<dbReference type="KEGG" id="caua:113071240"/>
<dbReference type="GO" id="GO:0016342">
    <property type="term" value="C:catenin complex"/>
    <property type="evidence" value="ECO:0007669"/>
    <property type="project" value="TreeGrafter"/>
</dbReference>
<evidence type="ECO:0000256" key="8">
    <source>
        <dbReference type="ARBA" id="ARBA00022989"/>
    </source>
</evidence>
<keyword evidence="7" id="KW-0130">Cell adhesion</keyword>
<dbReference type="Gene3D" id="4.10.900.10">
    <property type="entry name" value="TCF3-CBD (Catenin binding domain)"/>
    <property type="match status" value="1"/>
</dbReference>
<proteinExistence type="predicted"/>
<dbReference type="FunFam" id="2.60.40.60:FF:000027">
    <property type="entry name" value="Cadherin 2"/>
    <property type="match status" value="1"/>
</dbReference>
<dbReference type="FunFam" id="2.60.40.60:FF:000158">
    <property type="entry name" value="Dachsous cadherin-related 1"/>
    <property type="match status" value="1"/>
</dbReference>
<gene>
    <name evidence="19" type="primary">LOC113071240</name>
</gene>
<dbReference type="SUPFAM" id="SSF49313">
    <property type="entry name" value="Cadherin-like"/>
    <property type="match status" value="4"/>
</dbReference>
<evidence type="ECO:0000259" key="17">
    <source>
        <dbReference type="PROSITE" id="PS50268"/>
    </source>
</evidence>
<dbReference type="FunFam" id="2.60.40.60:FF:000019">
    <property type="entry name" value="Cadherin 2"/>
    <property type="match status" value="1"/>
</dbReference>
<comment type="function">
    <text evidence="11">Cadherins are calcium-dependent cell adhesion proteins. They preferentially interact with themselves in a homophilic manner in connecting cells; cadherins may thus contribute to the sorting of heterogeneous cell types. Ligand for integrins alpha-E/beta-7, ITGAE:ITGAB7, alpha-4/beta-7, ITGA4:ITGAB7 and alpha-4/beta-1, ITGA4:ITGAB1 through which modulates CD4(+) T cells activation.</text>
</comment>
<dbReference type="GO" id="GO:0000902">
    <property type="term" value="P:cell morphogenesis"/>
    <property type="evidence" value="ECO:0007669"/>
    <property type="project" value="TreeGrafter"/>
</dbReference>
<feature type="domain" description="Cadherin" evidence="17">
    <location>
        <begin position="142"/>
        <end position="254"/>
    </location>
</feature>
<keyword evidence="2" id="KW-1003">Cell membrane</keyword>
<evidence type="ECO:0000256" key="6">
    <source>
        <dbReference type="ARBA" id="ARBA00022837"/>
    </source>
</evidence>
<dbReference type="GO" id="GO:0005509">
    <property type="term" value="F:calcium ion binding"/>
    <property type="evidence" value="ECO:0007669"/>
    <property type="project" value="UniProtKB-UniRule"/>
</dbReference>
<feature type="domain" description="Cadherin" evidence="17">
    <location>
        <begin position="391"/>
        <end position="498"/>
    </location>
</feature>
<dbReference type="AlphaFoldDB" id="A0A6P6MVK1"/>
<dbReference type="InterPro" id="IPR020894">
    <property type="entry name" value="Cadherin_CS"/>
</dbReference>
<dbReference type="PROSITE" id="PS50268">
    <property type="entry name" value="CADHERIN_2"/>
    <property type="match status" value="5"/>
</dbReference>
<feature type="domain" description="Cadherin" evidence="17">
    <location>
        <begin position="497"/>
        <end position="596"/>
    </location>
</feature>
<evidence type="ECO:0000256" key="5">
    <source>
        <dbReference type="ARBA" id="ARBA00022737"/>
    </source>
</evidence>
<dbReference type="GO" id="GO:0007043">
    <property type="term" value="P:cell-cell junction assembly"/>
    <property type="evidence" value="ECO:0007669"/>
    <property type="project" value="TreeGrafter"/>
</dbReference>
<dbReference type="GO" id="GO:0055113">
    <property type="term" value="P:epiboly involved in gastrulation with mouth forming second"/>
    <property type="evidence" value="ECO:0007669"/>
    <property type="project" value="UniProtKB-ARBA"/>
</dbReference>
<evidence type="ECO:0000256" key="14">
    <source>
        <dbReference type="PROSITE-ProRule" id="PRU00043"/>
    </source>
</evidence>
<reference evidence="19" key="1">
    <citation type="submission" date="2025-08" db="UniProtKB">
        <authorList>
            <consortium name="RefSeq"/>
        </authorList>
    </citation>
    <scope>IDENTIFICATION</scope>
    <source>
        <strain evidence="19">Wakin</strain>
        <tissue evidence="19">Muscle</tissue>
    </source>
</reference>
<dbReference type="GO" id="GO:0007156">
    <property type="term" value="P:homophilic cell adhesion via plasma membrane adhesion molecules"/>
    <property type="evidence" value="ECO:0007669"/>
    <property type="project" value="InterPro"/>
</dbReference>
<keyword evidence="3 15" id="KW-0812">Transmembrane</keyword>
<dbReference type="RefSeq" id="XP_026100388.1">
    <property type="nucleotide sequence ID" value="XM_026244603.1"/>
</dbReference>
<evidence type="ECO:0000256" key="4">
    <source>
        <dbReference type="ARBA" id="ARBA00022729"/>
    </source>
</evidence>
<evidence type="ECO:0000256" key="2">
    <source>
        <dbReference type="ARBA" id="ARBA00022475"/>
    </source>
</evidence>
<sequence length="794" mass="89368">MICFNMRTLPVSFLLLLSVWSVCVWADSRKIRQKRAWIIDSFSIEEEHPGPFPYILGKITIDTFYLLNFKLQGQGVDEKPKNILSIKDTGEIIVHGKVDYEKDPKVLFLKFEAKNKSTNIVNTRLGLDIKILDINDHAPKFNKEIYEETVDESHAQGKDVLTVQATDADDSETNNGTFSFTIKSVIPKTDNVEFYIQQQNQTGTIYFKGCLDYEKAQKYTVLVEAKDKGEKIQLSSTSTVIINISDNNNNLPEFSGKTGPGRVKEREAGVEVLRLQVTDRDVRGSKAWKAKYIIYGDKKEIFKIETDPVTNEGILTVVKPMDYEEQTYQNLSISVQNEIPYYSCKIQRKVPNAAWELDQIAPNSDKSVTHLYNSIPVTIYVEDVNDPPVFIPPVKHIAVTENIDVGTSLTTFTAKDMDGSYANTFTFIKGEDIDGWITVDAKTGHVSTAKILDRESPFVLDDTYTVKLYAVDEGVPPMTGTGTLVIHLIDQNDNVPILEVNTVSICQDKEPTMVNITAVDLDFPPYGSPFYYELLGDVKDKWRLEPDHGTTVGLVKEDKVSSGHHVLQIKISDQQGLYSIQNLTVKVCDCSLTPKCHGKMVSNARMGSVAIWLLVLSVLTAMCFMSLLITCKTGKKMSPMFEESYSNLMKSNTESPGTDCSVTYKGQQAVSQDPPPVYSDQQFSDQQFSQSIYKISSIRKSSFRTMRSYKTNASYSGKNLAVLINQKLLALQTRDDQHVIYKPHCYADEGQPMDNGELDAISIPEDDFQPEMLRNLDSKFSKLATISRPDLMRR</sequence>
<feature type="signal peptide" evidence="16">
    <location>
        <begin position="1"/>
        <end position="26"/>
    </location>
</feature>
<dbReference type="Proteomes" id="UP000515129">
    <property type="component" value="Unplaced"/>
</dbReference>
<dbReference type="PROSITE" id="PS00232">
    <property type="entry name" value="CADHERIN_1"/>
    <property type="match status" value="2"/>
</dbReference>
<feature type="domain" description="Cadherin" evidence="17">
    <location>
        <begin position="269"/>
        <end position="390"/>
    </location>
</feature>
<evidence type="ECO:0000256" key="10">
    <source>
        <dbReference type="ARBA" id="ARBA00023180"/>
    </source>
</evidence>
<dbReference type="PRINTS" id="PR00205">
    <property type="entry name" value="CADHERIN"/>
</dbReference>
<dbReference type="GO" id="GO:0044331">
    <property type="term" value="P:cell-cell adhesion mediated by cadherin"/>
    <property type="evidence" value="ECO:0007669"/>
    <property type="project" value="TreeGrafter"/>
</dbReference>
<dbReference type="GO" id="GO:0045296">
    <property type="term" value="F:cadherin binding"/>
    <property type="evidence" value="ECO:0007669"/>
    <property type="project" value="TreeGrafter"/>
</dbReference>
<evidence type="ECO:0000256" key="3">
    <source>
        <dbReference type="ARBA" id="ARBA00022692"/>
    </source>
</evidence>
<dbReference type="GO" id="GO:0008013">
    <property type="term" value="F:beta-catenin binding"/>
    <property type="evidence" value="ECO:0007669"/>
    <property type="project" value="TreeGrafter"/>
</dbReference>
<dbReference type="CDD" id="cd11304">
    <property type="entry name" value="Cadherin_repeat"/>
    <property type="match status" value="4"/>
</dbReference>
<keyword evidence="6 14" id="KW-0106">Calcium</keyword>
<evidence type="ECO:0000256" key="15">
    <source>
        <dbReference type="SAM" id="Phobius"/>
    </source>
</evidence>
<protein>
    <recommendedName>
        <fullName evidence="13">Cadherin-like protein 26</fullName>
    </recommendedName>
</protein>
<dbReference type="Pfam" id="PF00028">
    <property type="entry name" value="Cadherin"/>
    <property type="match status" value="3"/>
</dbReference>
<keyword evidence="10" id="KW-0325">Glycoprotein</keyword>
<dbReference type="GO" id="GO:0016477">
    <property type="term" value="P:cell migration"/>
    <property type="evidence" value="ECO:0007669"/>
    <property type="project" value="TreeGrafter"/>
</dbReference>
<dbReference type="PANTHER" id="PTHR24027">
    <property type="entry name" value="CADHERIN-23"/>
    <property type="match status" value="1"/>
</dbReference>
<dbReference type="GO" id="GO:0034332">
    <property type="term" value="P:adherens junction organization"/>
    <property type="evidence" value="ECO:0007669"/>
    <property type="project" value="TreeGrafter"/>
</dbReference>
<dbReference type="GO" id="GO:0060027">
    <property type="term" value="P:convergent extension involved in gastrulation"/>
    <property type="evidence" value="ECO:0007669"/>
    <property type="project" value="UniProtKB-ARBA"/>
</dbReference>
<accession>A0A6P6MVK1</accession>
<evidence type="ECO:0000313" key="19">
    <source>
        <dbReference type="RefSeq" id="XP_026100388.1"/>
    </source>
</evidence>
<dbReference type="Gene3D" id="2.60.40.60">
    <property type="entry name" value="Cadherins"/>
    <property type="match status" value="5"/>
</dbReference>
<dbReference type="PANTHER" id="PTHR24027:SF433">
    <property type="entry name" value="CADHERIN 27-RELATED"/>
    <property type="match status" value="1"/>
</dbReference>
<dbReference type="GeneID" id="113071240"/>
<dbReference type="OrthoDB" id="9045962at2759"/>
<dbReference type="InterPro" id="IPR002126">
    <property type="entry name" value="Cadherin-like_dom"/>
</dbReference>
<evidence type="ECO:0000256" key="13">
    <source>
        <dbReference type="ARBA" id="ARBA00069031"/>
    </source>
</evidence>
<name>A0A6P6MVK1_CARAU</name>
<feature type="chain" id="PRO_5027730937" description="Cadherin-like protein 26" evidence="16">
    <location>
        <begin position="27"/>
        <end position="794"/>
    </location>
</feature>
<evidence type="ECO:0000256" key="16">
    <source>
        <dbReference type="SAM" id="SignalP"/>
    </source>
</evidence>
<dbReference type="GO" id="GO:0005912">
    <property type="term" value="C:adherens junction"/>
    <property type="evidence" value="ECO:0007669"/>
    <property type="project" value="TreeGrafter"/>
</dbReference>
<dbReference type="InterPro" id="IPR015919">
    <property type="entry name" value="Cadherin-like_sf"/>
</dbReference>
<evidence type="ECO:0000256" key="7">
    <source>
        <dbReference type="ARBA" id="ARBA00022889"/>
    </source>
</evidence>
<dbReference type="FunFam" id="2.60.40.60:FF:000011">
    <property type="entry name" value="Cadherin 1"/>
    <property type="match status" value="1"/>
</dbReference>
<keyword evidence="9 15" id="KW-0472">Membrane</keyword>
<keyword evidence="4 16" id="KW-0732">Signal</keyword>
<dbReference type="FunFam" id="2.60.40.60:FF:000031">
    <property type="entry name" value="Cadherin 3"/>
    <property type="match status" value="1"/>
</dbReference>
<feature type="transmembrane region" description="Helical" evidence="15">
    <location>
        <begin position="609"/>
        <end position="631"/>
    </location>
</feature>
<keyword evidence="5" id="KW-0677">Repeat</keyword>
<organism evidence="18 19">
    <name type="scientific">Carassius auratus</name>
    <name type="common">Goldfish</name>
    <dbReference type="NCBI Taxonomy" id="7957"/>
    <lineage>
        <taxon>Eukaryota</taxon>
        <taxon>Metazoa</taxon>
        <taxon>Chordata</taxon>
        <taxon>Craniata</taxon>
        <taxon>Vertebrata</taxon>
        <taxon>Euteleostomi</taxon>
        <taxon>Actinopterygii</taxon>
        <taxon>Neopterygii</taxon>
        <taxon>Teleostei</taxon>
        <taxon>Ostariophysi</taxon>
        <taxon>Cypriniformes</taxon>
        <taxon>Cyprinidae</taxon>
        <taxon>Cyprininae</taxon>
        <taxon>Carassius</taxon>
    </lineage>
</organism>
<evidence type="ECO:0000256" key="12">
    <source>
        <dbReference type="ARBA" id="ARBA00062925"/>
    </source>
</evidence>
<dbReference type="InterPro" id="IPR039808">
    <property type="entry name" value="Cadherin"/>
</dbReference>
<feature type="domain" description="Cadherin" evidence="17">
    <location>
        <begin position="67"/>
        <end position="141"/>
    </location>
</feature>
<dbReference type="GO" id="GO:0016339">
    <property type="term" value="P:calcium-dependent cell-cell adhesion via plasma membrane cell adhesion molecules"/>
    <property type="evidence" value="ECO:0007669"/>
    <property type="project" value="TreeGrafter"/>
</dbReference>
<keyword evidence="8 15" id="KW-1133">Transmembrane helix</keyword>
<evidence type="ECO:0000313" key="18">
    <source>
        <dbReference type="Proteomes" id="UP000515129"/>
    </source>
</evidence>
<evidence type="ECO:0000256" key="9">
    <source>
        <dbReference type="ARBA" id="ARBA00023136"/>
    </source>
</evidence>
<comment type="subcellular location">
    <subcellularLocation>
        <location evidence="1">Cell membrane</location>
        <topology evidence="1">Single-pass type I membrane protein</topology>
    </subcellularLocation>
</comment>
<dbReference type="SMART" id="SM00112">
    <property type="entry name" value="CA"/>
    <property type="match status" value="5"/>
</dbReference>
<evidence type="ECO:0000256" key="1">
    <source>
        <dbReference type="ARBA" id="ARBA00004251"/>
    </source>
</evidence>
<comment type="subunit">
    <text evidence="12">Homodimer. Component of a cadherin:catenin adhesion complex composed of at least of CDH26, beta-catenin/CTNNB1, alpha-catenin/CTNNA1 and p120 catenin/CTNND1.</text>
</comment>
<dbReference type="InterPro" id="IPR027397">
    <property type="entry name" value="Catenin-bd_sf"/>
</dbReference>